<dbReference type="PANTHER" id="PTHR43877">
    <property type="entry name" value="AMINOALKYLPHOSPHONATE N-ACETYLTRANSFERASE-RELATED-RELATED"/>
    <property type="match status" value="1"/>
</dbReference>
<reference evidence="4 5" key="1">
    <citation type="journal article" date="2016" name="Int. J. Syst. Evol. Microbiol.">
        <title>Acidipila dinghuensis sp. nov., an acidobacterium isolated from forest soil.</title>
        <authorList>
            <person name="Jiang Y.W."/>
            <person name="Wang J."/>
            <person name="Chen M.H."/>
            <person name="Lv Y.Y."/>
            <person name="Qiu L.H."/>
        </authorList>
    </citation>
    <scope>NUCLEOTIDE SEQUENCE [LARGE SCALE GENOMIC DNA]</scope>
    <source>
        <strain evidence="4 5">DHOF10</strain>
    </source>
</reference>
<dbReference type="InterPro" id="IPR000182">
    <property type="entry name" value="GNAT_dom"/>
</dbReference>
<accession>A0A4Q1SIJ0</accession>
<dbReference type="AlphaFoldDB" id="A0A4Q1SIJ0"/>
<keyword evidence="5" id="KW-1185">Reference proteome</keyword>
<comment type="caution">
    <text evidence="4">The sequence shown here is derived from an EMBL/GenBank/DDBJ whole genome shotgun (WGS) entry which is preliminary data.</text>
</comment>
<dbReference type="Gene3D" id="3.40.630.30">
    <property type="match status" value="1"/>
</dbReference>
<evidence type="ECO:0000256" key="2">
    <source>
        <dbReference type="ARBA" id="ARBA00023315"/>
    </source>
</evidence>
<evidence type="ECO:0000313" key="5">
    <source>
        <dbReference type="Proteomes" id="UP000290253"/>
    </source>
</evidence>
<evidence type="ECO:0000259" key="3">
    <source>
        <dbReference type="PROSITE" id="PS51186"/>
    </source>
</evidence>
<dbReference type="InterPro" id="IPR016181">
    <property type="entry name" value="Acyl_CoA_acyltransferase"/>
</dbReference>
<dbReference type="PROSITE" id="PS51186">
    <property type="entry name" value="GNAT"/>
    <property type="match status" value="1"/>
</dbReference>
<dbReference type="OrthoDB" id="70840at2"/>
<evidence type="ECO:0000313" key="4">
    <source>
        <dbReference type="EMBL" id="RXS97217.1"/>
    </source>
</evidence>
<dbReference type="Pfam" id="PF00583">
    <property type="entry name" value="Acetyltransf_1"/>
    <property type="match status" value="1"/>
</dbReference>
<dbReference type="SUPFAM" id="SSF55729">
    <property type="entry name" value="Acyl-CoA N-acyltransferases (Nat)"/>
    <property type="match status" value="1"/>
</dbReference>
<dbReference type="PANTHER" id="PTHR43877:SF2">
    <property type="entry name" value="AMINOALKYLPHOSPHONATE N-ACETYLTRANSFERASE-RELATED"/>
    <property type="match status" value="1"/>
</dbReference>
<proteinExistence type="predicted"/>
<protein>
    <submittedName>
        <fullName evidence="4">GNAT family N-acetyltransferase</fullName>
    </submittedName>
</protein>
<feature type="domain" description="N-acetyltransferase" evidence="3">
    <location>
        <begin position="18"/>
        <end position="170"/>
    </location>
</feature>
<sequence length="174" mass="19611">MNLSSLVSGGCGGFSMSIVLRMAEDADFPVMAELRAAAWGEREFWMERLIRYRLGQHSPQHALLERAIFVADDAGSVVGFVAGHRTRRFDCDGELQWINVVAHRRGEDVAVRLMSRMGVWFVEQQLSRVCVNVDPANRVARRLYARCGAQALHEQWMVWEDARTMAESVSADGL</sequence>
<dbReference type="InterPro" id="IPR050832">
    <property type="entry name" value="Bact_Acetyltransf"/>
</dbReference>
<dbReference type="Proteomes" id="UP000290253">
    <property type="component" value="Unassembled WGS sequence"/>
</dbReference>
<keyword evidence="2" id="KW-0012">Acyltransferase</keyword>
<dbReference type="GO" id="GO:0016747">
    <property type="term" value="F:acyltransferase activity, transferring groups other than amino-acyl groups"/>
    <property type="evidence" value="ECO:0007669"/>
    <property type="project" value="InterPro"/>
</dbReference>
<keyword evidence="1 4" id="KW-0808">Transferase</keyword>
<evidence type="ECO:0000256" key="1">
    <source>
        <dbReference type="ARBA" id="ARBA00022679"/>
    </source>
</evidence>
<gene>
    <name evidence="4" type="ORF">ESZ00_04690</name>
</gene>
<organism evidence="4 5">
    <name type="scientific">Silvibacterium dinghuense</name>
    <dbReference type="NCBI Taxonomy" id="1560006"/>
    <lineage>
        <taxon>Bacteria</taxon>
        <taxon>Pseudomonadati</taxon>
        <taxon>Acidobacteriota</taxon>
        <taxon>Terriglobia</taxon>
        <taxon>Terriglobales</taxon>
        <taxon>Acidobacteriaceae</taxon>
        <taxon>Silvibacterium</taxon>
    </lineage>
</organism>
<name>A0A4Q1SIJ0_9BACT</name>
<dbReference type="EMBL" id="SDMK01000001">
    <property type="protein sequence ID" value="RXS97217.1"/>
    <property type="molecule type" value="Genomic_DNA"/>
</dbReference>